<protein>
    <submittedName>
        <fullName evidence="2">Uncharacterized protein</fullName>
    </submittedName>
</protein>
<comment type="caution">
    <text evidence="2">The sequence shown here is derived from an EMBL/GenBank/DDBJ whole genome shotgun (WGS) entry which is preliminary data.</text>
</comment>
<organism evidence="2 3">
    <name type="scientific">Candidatus Shapirobacteria bacterium CG03_land_8_20_14_0_80_40_19</name>
    <dbReference type="NCBI Taxonomy" id="1974880"/>
    <lineage>
        <taxon>Bacteria</taxon>
        <taxon>Candidatus Shapironibacteriota</taxon>
    </lineage>
</organism>
<dbReference type="AlphaFoldDB" id="A0A2M7BBS7"/>
<evidence type="ECO:0000256" key="1">
    <source>
        <dbReference type="SAM" id="Phobius"/>
    </source>
</evidence>
<keyword evidence="1" id="KW-0472">Membrane</keyword>
<feature type="transmembrane region" description="Helical" evidence="1">
    <location>
        <begin position="12"/>
        <end position="29"/>
    </location>
</feature>
<feature type="non-terminal residue" evidence="2">
    <location>
        <position position="71"/>
    </location>
</feature>
<reference evidence="3" key="1">
    <citation type="submission" date="2017-09" db="EMBL/GenBank/DDBJ databases">
        <title>Depth-based differentiation of microbial function through sediment-hosted aquifers and enrichment of novel symbionts in the deep terrestrial subsurface.</title>
        <authorList>
            <person name="Probst A.J."/>
            <person name="Ladd B."/>
            <person name="Jarett J.K."/>
            <person name="Geller-Mcgrath D.E."/>
            <person name="Sieber C.M.K."/>
            <person name="Emerson J.B."/>
            <person name="Anantharaman K."/>
            <person name="Thomas B.C."/>
            <person name="Malmstrom R."/>
            <person name="Stieglmeier M."/>
            <person name="Klingl A."/>
            <person name="Woyke T."/>
            <person name="Ryan C.M."/>
            <person name="Banfield J.F."/>
        </authorList>
    </citation>
    <scope>NUCLEOTIDE SEQUENCE [LARGE SCALE GENOMIC DNA]</scope>
</reference>
<keyword evidence="1" id="KW-1133">Transmembrane helix</keyword>
<sequence>MIKFIKQNWEYLFLVLFIIVASILRFWHINRLEFFTYDQARDALFVKRMIVDHEWRLLGTQTSLPGMYLPP</sequence>
<evidence type="ECO:0000313" key="3">
    <source>
        <dbReference type="Proteomes" id="UP000230399"/>
    </source>
</evidence>
<name>A0A2M7BBS7_9BACT</name>
<dbReference type="EMBL" id="PEVD01000052">
    <property type="protein sequence ID" value="PIV00547.1"/>
    <property type="molecule type" value="Genomic_DNA"/>
</dbReference>
<keyword evidence="1" id="KW-0812">Transmembrane</keyword>
<gene>
    <name evidence="2" type="ORF">COS55_03325</name>
</gene>
<dbReference type="Proteomes" id="UP000230399">
    <property type="component" value="Unassembled WGS sequence"/>
</dbReference>
<proteinExistence type="predicted"/>
<evidence type="ECO:0000313" key="2">
    <source>
        <dbReference type="EMBL" id="PIV00547.1"/>
    </source>
</evidence>
<accession>A0A2M7BBS7</accession>